<dbReference type="GO" id="GO:0032259">
    <property type="term" value="P:methylation"/>
    <property type="evidence" value="ECO:0007669"/>
    <property type="project" value="UniProtKB-KW"/>
</dbReference>
<dbReference type="AlphaFoldDB" id="A0A132MLT0"/>
<dbReference type="Pfam" id="PF05175">
    <property type="entry name" value="MTS"/>
    <property type="match status" value="1"/>
</dbReference>
<dbReference type="Proteomes" id="UP000070188">
    <property type="component" value="Unassembled WGS sequence"/>
</dbReference>
<keyword evidence="3 8" id="KW-0808">Transferase</keyword>
<evidence type="ECO:0000259" key="7">
    <source>
        <dbReference type="Pfam" id="PF25004"/>
    </source>
</evidence>
<reference evidence="9" key="1">
    <citation type="submission" date="2015-04" db="EMBL/GenBank/DDBJ databases">
        <title>Physiological reanalysis, assessment of diazotrophy, and genome sequences of multiple isolates of Streptomyces thermoautotrophicus.</title>
        <authorList>
            <person name="MacKellar D.C."/>
            <person name="Lieber L."/>
            <person name="Norman J."/>
            <person name="Bolger A."/>
            <person name="Tobin C."/>
            <person name="Murray J.W."/>
            <person name="Chang R."/>
            <person name="Ford T."/>
            <person name="Nguyen P.Q."/>
            <person name="Woodward J."/>
            <person name="Permingeat H."/>
            <person name="Joshi N.S."/>
            <person name="Silver P.A."/>
            <person name="Usadel B."/>
            <person name="Rutherford A.W."/>
            <person name="Friesen M."/>
            <person name="Prell J."/>
        </authorList>
    </citation>
    <scope>NUCLEOTIDE SEQUENCE [LARGE SCALE GENOMIC DNA]</scope>
    <source>
        <strain evidence="9">H1</strain>
    </source>
</reference>
<dbReference type="InterPro" id="IPR007848">
    <property type="entry name" value="Small_mtfrase_dom"/>
</dbReference>
<comment type="similarity">
    <text evidence="1">Belongs to the eukaryotic/archaeal PrmC-related family.</text>
</comment>
<keyword evidence="4" id="KW-0949">S-adenosyl-L-methionine</keyword>
<comment type="caution">
    <text evidence="8">The sequence shown here is derived from an EMBL/GenBank/DDBJ whole genome shotgun (WGS) entry which is preliminary data.</text>
</comment>
<evidence type="ECO:0000259" key="6">
    <source>
        <dbReference type="Pfam" id="PF23186"/>
    </source>
</evidence>
<dbReference type="GO" id="GO:0008276">
    <property type="term" value="F:protein methyltransferase activity"/>
    <property type="evidence" value="ECO:0007669"/>
    <property type="project" value="TreeGrafter"/>
</dbReference>
<dbReference type="EMBL" id="LAXD01000001">
    <property type="protein sequence ID" value="KWW98827.1"/>
    <property type="molecule type" value="Genomic_DNA"/>
</dbReference>
<dbReference type="PANTHER" id="PTHR45875">
    <property type="entry name" value="METHYLTRANSFERASE N6AMT1"/>
    <property type="match status" value="1"/>
</dbReference>
<dbReference type="InterPro" id="IPR002052">
    <property type="entry name" value="DNA_methylase_N6_adenine_CS"/>
</dbReference>
<dbReference type="PATRIC" id="fig|1469144.10.peg.551"/>
<dbReference type="GO" id="GO:0008170">
    <property type="term" value="F:N-methyltransferase activity"/>
    <property type="evidence" value="ECO:0007669"/>
    <property type="project" value="UniProtKB-ARBA"/>
</dbReference>
<feature type="domain" description="DUF7782" evidence="7">
    <location>
        <begin position="378"/>
        <end position="489"/>
    </location>
</feature>
<evidence type="ECO:0000256" key="4">
    <source>
        <dbReference type="ARBA" id="ARBA00022691"/>
    </source>
</evidence>
<dbReference type="SUPFAM" id="SSF53335">
    <property type="entry name" value="S-adenosyl-L-methionine-dependent methyltransferases"/>
    <property type="match status" value="1"/>
</dbReference>
<accession>A0A132MLT0</accession>
<dbReference type="InterPro" id="IPR055487">
    <property type="entry name" value="DUF7059"/>
</dbReference>
<sequence length="490" mass="53882">MVMRDPGQIARLREALQRAGYTVDGCLDLLGPRAYAALSRNEITLALRATQGGSPRETLVRLFLLQTPVPYQQAARALPVEEALAAGLLARDGDEVRALVDIRPYGETDVDWWVVSDLTTGMPGRPWTMGEDYVLGIGGASTTLAHLTVRVPVESALDLGTGCGVQALHLARHARTVTATDQNARAVEFARMSVALSGVEGVEFAQGDFFDPVRGRRYDLIVSNPPFVISPERRFLYRDSGLPGDEVCRRLVEQAPAYLNEGGWCQLLINWAHLRGQDWRERVASWVRPTGCDAWIVQREVQDATEYIELWLRDSGDLDGPHYIERYDAWLDLFERSGIEAVGFGWIVLHASGADDPYVQVEELPQSLEQPFGRHVLDWFARHDFLRDVDDETLLKARLRRPDGVVQETVGAPGAEQPDQVVLRQLAGARRAAEVDPATAALVGACDGTIPVGVLVDALAEATGEDPAVLRARMPTLIRNLVADGFLVPA</sequence>
<dbReference type="GO" id="GO:0035657">
    <property type="term" value="C:eRF1 methyltransferase complex"/>
    <property type="evidence" value="ECO:0007669"/>
    <property type="project" value="TreeGrafter"/>
</dbReference>
<keyword evidence="9" id="KW-1185">Reference proteome</keyword>
<name>A0A132MLT0_9ACTN</name>
<dbReference type="PANTHER" id="PTHR45875:SF1">
    <property type="entry name" value="METHYLTRANSFERASE N6AMT1"/>
    <property type="match status" value="1"/>
</dbReference>
<keyword evidence="2 8" id="KW-0489">Methyltransferase</keyword>
<dbReference type="InterPro" id="IPR029063">
    <property type="entry name" value="SAM-dependent_MTases_sf"/>
</dbReference>
<gene>
    <name evidence="8" type="ORF">LI90_456</name>
</gene>
<dbReference type="GO" id="GO:0003676">
    <property type="term" value="F:nucleic acid binding"/>
    <property type="evidence" value="ECO:0007669"/>
    <property type="project" value="InterPro"/>
</dbReference>
<evidence type="ECO:0000259" key="5">
    <source>
        <dbReference type="Pfam" id="PF05175"/>
    </source>
</evidence>
<evidence type="ECO:0000256" key="3">
    <source>
        <dbReference type="ARBA" id="ARBA00022679"/>
    </source>
</evidence>
<dbReference type="STRING" id="1469144.LI90_456"/>
<dbReference type="GO" id="GO:0008757">
    <property type="term" value="F:S-adenosylmethionine-dependent methyltransferase activity"/>
    <property type="evidence" value="ECO:0007669"/>
    <property type="project" value="TreeGrafter"/>
</dbReference>
<dbReference type="Pfam" id="PF23186">
    <property type="entry name" value="DUF7059"/>
    <property type="match status" value="1"/>
</dbReference>
<evidence type="ECO:0000313" key="9">
    <source>
        <dbReference type="Proteomes" id="UP000070188"/>
    </source>
</evidence>
<dbReference type="Gene3D" id="3.40.50.150">
    <property type="entry name" value="Vaccinia Virus protein VP39"/>
    <property type="match status" value="1"/>
</dbReference>
<organism evidence="8 9">
    <name type="scientific">Carbonactinospora thermoautotrophica</name>
    <dbReference type="NCBI Taxonomy" id="1469144"/>
    <lineage>
        <taxon>Bacteria</taxon>
        <taxon>Bacillati</taxon>
        <taxon>Actinomycetota</taxon>
        <taxon>Actinomycetes</taxon>
        <taxon>Kitasatosporales</taxon>
        <taxon>Carbonactinosporaceae</taxon>
        <taxon>Carbonactinospora</taxon>
    </lineage>
</organism>
<evidence type="ECO:0000256" key="2">
    <source>
        <dbReference type="ARBA" id="ARBA00022603"/>
    </source>
</evidence>
<feature type="domain" description="DUF7059" evidence="6">
    <location>
        <begin position="18"/>
        <end position="98"/>
    </location>
</feature>
<feature type="domain" description="Methyltransferase small" evidence="5">
    <location>
        <begin position="144"/>
        <end position="270"/>
    </location>
</feature>
<evidence type="ECO:0000313" key="8">
    <source>
        <dbReference type="EMBL" id="KWW98827.1"/>
    </source>
</evidence>
<proteinExistence type="inferred from homology"/>
<protein>
    <submittedName>
        <fullName evidence="8">Methyltransferase small</fullName>
    </submittedName>
</protein>
<dbReference type="InterPro" id="IPR052190">
    <property type="entry name" value="Euk-Arch_PrmC-MTase"/>
</dbReference>
<dbReference type="InterPro" id="IPR056684">
    <property type="entry name" value="DUF7782"/>
</dbReference>
<dbReference type="CDD" id="cd02440">
    <property type="entry name" value="AdoMet_MTases"/>
    <property type="match status" value="1"/>
</dbReference>
<evidence type="ECO:0000256" key="1">
    <source>
        <dbReference type="ARBA" id="ARBA00006149"/>
    </source>
</evidence>
<dbReference type="Pfam" id="PF25004">
    <property type="entry name" value="DUF7782"/>
    <property type="match status" value="1"/>
</dbReference>
<dbReference type="PROSITE" id="PS00092">
    <property type="entry name" value="N6_MTASE"/>
    <property type="match status" value="1"/>
</dbReference>